<reference evidence="2 3" key="1">
    <citation type="submission" date="2018-07" db="EMBL/GenBank/DDBJ databases">
        <title>Genome sequences of Haloplanus salinus JCM 18368T.</title>
        <authorList>
            <person name="Kim Y.B."/>
            <person name="Roh S.W."/>
        </authorList>
    </citation>
    <scope>NUCLEOTIDE SEQUENCE [LARGE SCALE GENOMIC DNA]</scope>
    <source>
        <strain evidence="2 3">JCM 18368</strain>
    </source>
</reference>
<dbReference type="EMBL" id="QPHM01000001">
    <property type="protein sequence ID" value="RCU46697.1"/>
    <property type="molecule type" value="Genomic_DNA"/>
</dbReference>
<keyword evidence="3" id="KW-1185">Reference proteome</keyword>
<dbReference type="Proteomes" id="UP000252189">
    <property type="component" value="Unassembled WGS sequence"/>
</dbReference>
<evidence type="ECO:0000256" key="1">
    <source>
        <dbReference type="SAM" id="MobiDB-lite"/>
    </source>
</evidence>
<evidence type="ECO:0000313" key="2">
    <source>
        <dbReference type="EMBL" id="RCU46697.1"/>
    </source>
</evidence>
<gene>
    <name evidence="2" type="ORF">DU504_04900</name>
</gene>
<dbReference type="AlphaFoldDB" id="A0A368N7Z5"/>
<feature type="region of interest" description="Disordered" evidence="1">
    <location>
        <begin position="110"/>
        <end position="171"/>
    </location>
</feature>
<protein>
    <submittedName>
        <fullName evidence="2">Uncharacterized protein</fullName>
    </submittedName>
</protein>
<organism evidence="2 3">
    <name type="scientific">Haloplanus salinus</name>
    <dbReference type="NCBI Taxonomy" id="1126245"/>
    <lineage>
        <taxon>Archaea</taxon>
        <taxon>Methanobacteriati</taxon>
        <taxon>Methanobacteriota</taxon>
        <taxon>Stenosarchaea group</taxon>
        <taxon>Halobacteria</taxon>
        <taxon>Halobacteriales</taxon>
        <taxon>Haloferacaceae</taxon>
        <taxon>Haloplanus</taxon>
    </lineage>
</organism>
<evidence type="ECO:0000313" key="3">
    <source>
        <dbReference type="Proteomes" id="UP000252189"/>
    </source>
</evidence>
<name>A0A368N7Z5_9EURY</name>
<dbReference type="RefSeq" id="WP_114448251.1">
    <property type="nucleotide sequence ID" value="NZ_QPHM01000001.1"/>
</dbReference>
<proteinExistence type="predicted"/>
<feature type="compositionally biased region" description="Low complexity" evidence="1">
    <location>
        <begin position="218"/>
        <end position="230"/>
    </location>
</feature>
<dbReference type="OrthoDB" id="242565at2157"/>
<feature type="region of interest" description="Disordered" evidence="1">
    <location>
        <begin position="446"/>
        <end position="528"/>
    </location>
</feature>
<comment type="caution">
    <text evidence="2">The sequence shown here is derived from an EMBL/GenBank/DDBJ whole genome shotgun (WGS) entry which is preliminary data.</text>
</comment>
<sequence length="528" mass="55386">MTSVPDSSFRAALAALDHGTATAFVAAVYAARGWAVDRDGGDLRATPPDADRPRRLLVDVGEGGTTETADGVVVDAATLHELLAYALAAEDRSRLCLEFLGREFESFDAAGGDGGTAERGAATSDGPTGTASTRRERGAGRLASDAPTVGDDRTGATAAGDDGAADVDGGRGTVTARRERLLELGVTVVALSLVLGGLVTAAGPGVAGPAAAVFGADGTTTGAETSTPGTHSAPNGSLPPGLDEDGIENARRLADAHEATLDERSFRLRIVHREFVDDDLRGVGHERAAVSAQGRYLSDVRRFGTLDHASPVIGAEATYSNGDQRYVRSADDGDAAGESPVLRLRTTMATTDPNRLVDRTERYVQWYLGVMESRHVGTIERDGTTLYVIDFDGDPWPGATDVSGRALVSETGIVREIRRTYVPRGDQSTRIETVIRITPDHVRVTRPNWVPIDGPPHGVADSGETDGRNDTHATVPRPPRNASAVTDEPTPPRLRSVLALDSDARRSVPRSTGSGRAPLRVGPGTWAG</sequence>
<accession>A0A368N7Z5</accession>
<feature type="region of interest" description="Disordered" evidence="1">
    <location>
        <begin position="218"/>
        <end position="246"/>
    </location>
</feature>